<reference evidence="2 3" key="1">
    <citation type="submission" date="2021-06" db="EMBL/GenBank/DDBJ databases">
        <title>Caerostris darwini draft genome.</title>
        <authorList>
            <person name="Kono N."/>
            <person name="Arakawa K."/>
        </authorList>
    </citation>
    <scope>NUCLEOTIDE SEQUENCE [LARGE SCALE GENOMIC DNA]</scope>
</reference>
<dbReference type="AlphaFoldDB" id="A0AAV4NHP7"/>
<comment type="caution">
    <text evidence="2">The sequence shown here is derived from an EMBL/GenBank/DDBJ whole genome shotgun (WGS) entry which is preliminary data.</text>
</comment>
<feature type="compositionally biased region" description="Basic and acidic residues" evidence="1">
    <location>
        <begin position="21"/>
        <end position="30"/>
    </location>
</feature>
<gene>
    <name evidence="2" type="ORF">CDAR_49071</name>
</gene>
<keyword evidence="3" id="KW-1185">Reference proteome</keyword>
<evidence type="ECO:0000256" key="1">
    <source>
        <dbReference type="SAM" id="MobiDB-lite"/>
    </source>
</evidence>
<evidence type="ECO:0000313" key="3">
    <source>
        <dbReference type="Proteomes" id="UP001054837"/>
    </source>
</evidence>
<organism evidence="2 3">
    <name type="scientific">Caerostris darwini</name>
    <dbReference type="NCBI Taxonomy" id="1538125"/>
    <lineage>
        <taxon>Eukaryota</taxon>
        <taxon>Metazoa</taxon>
        <taxon>Ecdysozoa</taxon>
        <taxon>Arthropoda</taxon>
        <taxon>Chelicerata</taxon>
        <taxon>Arachnida</taxon>
        <taxon>Araneae</taxon>
        <taxon>Araneomorphae</taxon>
        <taxon>Entelegynae</taxon>
        <taxon>Araneoidea</taxon>
        <taxon>Araneidae</taxon>
        <taxon>Caerostris</taxon>
    </lineage>
</organism>
<feature type="compositionally biased region" description="Polar residues" evidence="1">
    <location>
        <begin position="31"/>
        <end position="43"/>
    </location>
</feature>
<accession>A0AAV4NHP7</accession>
<sequence length="99" mass="10913">MANNTEDSFIIELLGKDEFPRVLPEGRGEKTQNPSGQLTTASPEQTATVAAFPCSVIRKQIRLNCPNHFVSRANGFNAQDPFRYYAADNISIRKLAGLS</sequence>
<dbReference type="Proteomes" id="UP001054837">
    <property type="component" value="Unassembled WGS sequence"/>
</dbReference>
<name>A0AAV4NHP7_9ARAC</name>
<proteinExistence type="predicted"/>
<dbReference type="EMBL" id="BPLQ01001709">
    <property type="protein sequence ID" value="GIX84332.1"/>
    <property type="molecule type" value="Genomic_DNA"/>
</dbReference>
<feature type="region of interest" description="Disordered" evidence="1">
    <location>
        <begin position="21"/>
        <end position="43"/>
    </location>
</feature>
<evidence type="ECO:0000313" key="2">
    <source>
        <dbReference type="EMBL" id="GIX84332.1"/>
    </source>
</evidence>
<protein>
    <submittedName>
        <fullName evidence="2">Uncharacterized protein</fullName>
    </submittedName>
</protein>